<evidence type="ECO:0000256" key="4">
    <source>
        <dbReference type="ARBA" id="ARBA00022803"/>
    </source>
</evidence>
<dbReference type="RefSeq" id="WP_131849951.1">
    <property type="nucleotide sequence ID" value="NZ_SLXV01000060.1"/>
</dbReference>
<evidence type="ECO:0000256" key="5">
    <source>
        <dbReference type="ARBA" id="ARBA00038253"/>
    </source>
</evidence>
<dbReference type="PROSITE" id="PS50005">
    <property type="entry name" value="TPR"/>
    <property type="match status" value="1"/>
</dbReference>
<dbReference type="SUPFAM" id="SSF48452">
    <property type="entry name" value="TPR-like"/>
    <property type="match status" value="2"/>
</dbReference>
<feature type="repeat" description="TPR" evidence="6">
    <location>
        <begin position="319"/>
        <end position="352"/>
    </location>
</feature>
<sequence>MNFVKIGKALRHKRKQLGKHAKELVCENLTQPTISNIERGVPTKIKSITLYAQQLDFDLSDVDITLESEEQKLNDLNEVLESISHTIDSGNPAEGLKRLKQLNISSEHPYITLVHYLKGRCYFRKGNLKQSEKHFLSGIRYAENSSEGNIQNVLCQCYSELSIIYYKQNNIQKALVYIDIALNSFDSLSSSYDQNYMLYTMKFNKAVYLEKQERMEECGMILKELIKNIQHIDSGIITAGIYEVLADVNLKMKNTKEAIYLAEKGRGIARRNQLHDRNFALWIVLGSAYLIEGKLIKAENCISTALTFENKLTQGFLASKAYTKLGYLCMLKEEYHESNDALSRALSIAEKHNNDPLKIKALIALGKLNSEIRNFKESIFYFEEALPLAKRLGLEEKQYLIAMELVNCWKEINRERSIHYLELAHRLYMSSQKKELGYDD</sequence>
<evidence type="ECO:0000256" key="1">
    <source>
        <dbReference type="ARBA" id="ARBA00004496"/>
    </source>
</evidence>
<dbReference type="PANTHER" id="PTHR46630:SF1">
    <property type="entry name" value="TETRATRICOPEPTIDE REPEAT PROTEIN 29"/>
    <property type="match status" value="1"/>
</dbReference>
<organism evidence="8 9">
    <name type="scientific">Baia soyae</name>
    <dbReference type="NCBI Taxonomy" id="1544746"/>
    <lineage>
        <taxon>Bacteria</taxon>
        <taxon>Bacillati</taxon>
        <taxon>Bacillota</taxon>
        <taxon>Bacilli</taxon>
        <taxon>Bacillales</taxon>
        <taxon>Thermoactinomycetaceae</taxon>
        <taxon>Baia</taxon>
    </lineage>
</organism>
<comment type="subcellular location">
    <subcellularLocation>
        <location evidence="1">Cytoplasm</location>
    </subcellularLocation>
</comment>
<dbReference type="PANTHER" id="PTHR46630">
    <property type="entry name" value="TETRATRICOPEPTIDE REPEAT PROTEIN 29"/>
    <property type="match status" value="1"/>
</dbReference>
<evidence type="ECO:0000256" key="3">
    <source>
        <dbReference type="ARBA" id="ARBA00022737"/>
    </source>
</evidence>
<dbReference type="SMART" id="SM00028">
    <property type="entry name" value="TPR"/>
    <property type="match status" value="6"/>
</dbReference>
<dbReference type="AlphaFoldDB" id="A0A4R2RF91"/>
<feature type="coiled-coil region" evidence="7">
    <location>
        <begin position="59"/>
        <end position="86"/>
    </location>
</feature>
<evidence type="ECO:0000313" key="8">
    <source>
        <dbReference type="EMBL" id="TCP61543.1"/>
    </source>
</evidence>
<accession>A0A4R2RF91</accession>
<keyword evidence="2" id="KW-0963">Cytoplasm</keyword>
<dbReference type="GO" id="GO:0005737">
    <property type="term" value="C:cytoplasm"/>
    <property type="evidence" value="ECO:0007669"/>
    <property type="project" value="UniProtKB-SubCell"/>
</dbReference>
<dbReference type="Pfam" id="PF13424">
    <property type="entry name" value="TPR_12"/>
    <property type="match status" value="1"/>
</dbReference>
<name>A0A4R2RF91_9BACL</name>
<evidence type="ECO:0000256" key="2">
    <source>
        <dbReference type="ARBA" id="ARBA00022490"/>
    </source>
</evidence>
<reference evidence="8 9" key="1">
    <citation type="submission" date="2019-03" db="EMBL/GenBank/DDBJ databases">
        <title>Genomic Encyclopedia of Type Strains, Phase IV (KMG-IV): sequencing the most valuable type-strain genomes for metagenomic binning, comparative biology and taxonomic classification.</title>
        <authorList>
            <person name="Goeker M."/>
        </authorList>
    </citation>
    <scope>NUCLEOTIDE SEQUENCE [LARGE SCALE GENOMIC DNA]</scope>
    <source>
        <strain evidence="8 9">DSM 46831</strain>
    </source>
</reference>
<keyword evidence="3" id="KW-0677">Repeat</keyword>
<comment type="similarity">
    <text evidence="5">Belongs to the Rap family.</text>
</comment>
<dbReference type="Proteomes" id="UP000294746">
    <property type="component" value="Unassembled WGS sequence"/>
</dbReference>
<comment type="caution">
    <text evidence="8">The sequence shown here is derived from an EMBL/GenBank/DDBJ whole genome shotgun (WGS) entry which is preliminary data.</text>
</comment>
<dbReference type="GO" id="GO:0007064">
    <property type="term" value="P:mitotic sister chromatid cohesion"/>
    <property type="evidence" value="ECO:0007669"/>
    <property type="project" value="InterPro"/>
</dbReference>
<evidence type="ECO:0000256" key="6">
    <source>
        <dbReference type="PROSITE-ProRule" id="PRU00339"/>
    </source>
</evidence>
<protein>
    <submittedName>
        <fullName evidence="8">Tetratricopeptide repeat protein</fullName>
    </submittedName>
</protein>
<keyword evidence="7" id="KW-0175">Coiled coil</keyword>
<dbReference type="InterPro" id="IPR051476">
    <property type="entry name" value="Bac_ResReg_Asp_Phosphatase"/>
</dbReference>
<dbReference type="EMBL" id="SLXV01000060">
    <property type="protein sequence ID" value="TCP61543.1"/>
    <property type="molecule type" value="Genomic_DNA"/>
</dbReference>
<evidence type="ECO:0000313" key="9">
    <source>
        <dbReference type="Proteomes" id="UP000294746"/>
    </source>
</evidence>
<dbReference type="GO" id="GO:0051301">
    <property type="term" value="P:cell division"/>
    <property type="evidence" value="ECO:0007669"/>
    <property type="project" value="UniProtKB-KW"/>
</dbReference>
<evidence type="ECO:0000256" key="7">
    <source>
        <dbReference type="SAM" id="Coils"/>
    </source>
</evidence>
<proteinExistence type="inferred from homology"/>
<keyword evidence="4 6" id="KW-0802">TPR repeat</keyword>
<gene>
    <name evidence="8" type="ORF">EDD57_1605</name>
</gene>
<dbReference type="OrthoDB" id="9800901at2"/>
<dbReference type="InterPro" id="IPR019734">
    <property type="entry name" value="TPR_rpt"/>
</dbReference>
<dbReference type="InterPro" id="IPR011990">
    <property type="entry name" value="TPR-like_helical_dom_sf"/>
</dbReference>
<dbReference type="Gene3D" id="1.25.40.10">
    <property type="entry name" value="Tetratricopeptide repeat domain"/>
    <property type="match status" value="2"/>
</dbReference>
<keyword evidence="9" id="KW-1185">Reference proteome</keyword>